<feature type="region of interest" description="Disordered" evidence="5">
    <location>
        <begin position="730"/>
        <end position="836"/>
    </location>
</feature>
<name>A0AAD5VDW1_9AGAR</name>
<accession>A0AAD5VDW1</accession>
<dbReference type="InterPro" id="IPR007219">
    <property type="entry name" value="XnlR_reg_dom"/>
</dbReference>
<evidence type="ECO:0000313" key="7">
    <source>
        <dbReference type="EMBL" id="KAJ3552687.1"/>
    </source>
</evidence>
<comment type="caution">
    <text evidence="7">The sequence shown here is derived from an EMBL/GenBank/DDBJ whole genome shotgun (WGS) entry which is preliminary data.</text>
</comment>
<dbReference type="SMART" id="SM00906">
    <property type="entry name" value="Fungal_trans"/>
    <property type="match status" value="1"/>
</dbReference>
<organism evidence="7 8">
    <name type="scientific">Leucocoprinus birnbaumii</name>
    <dbReference type="NCBI Taxonomy" id="56174"/>
    <lineage>
        <taxon>Eukaryota</taxon>
        <taxon>Fungi</taxon>
        <taxon>Dikarya</taxon>
        <taxon>Basidiomycota</taxon>
        <taxon>Agaricomycotina</taxon>
        <taxon>Agaricomycetes</taxon>
        <taxon>Agaricomycetidae</taxon>
        <taxon>Agaricales</taxon>
        <taxon>Agaricineae</taxon>
        <taxon>Agaricaceae</taxon>
        <taxon>Leucocoprinus</taxon>
    </lineage>
</organism>
<feature type="compositionally biased region" description="Pro residues" evidence="5">
    <location>
        <begin position="792"/>
        <end position="802"/>
    </location>
</feature>
<evidence type="ECO:0000256" key="1">
    <source>
        <dbReference type="ARBA" id="ARBA00004123"/>
    </source>
</evidence>
<reference evidence="7" key="1">
    <citation type="submission" date="2022-07" db="EMBL/GenBank/DDBJ databases">
        <title>Genome Sequence of Leucocoprinus birnbaumii.</title>
        <authorList>
            <person name="Buettner E."/>
        </authorList>
    </citation>
    <scope>NUCLEOTIDE SEQUENCE</scope>
    <source>
        <strain evidence="7">VT141</strain>
    </source>
</reference>
<keyword evidence="8" id="KW-1185">Reference proteome</keyword>
<keyword evidence="3" id="KW-0238">DNA-binding</keyword>
<dbReference type="GO" id="GO:0008270">
    <property type="term" value="F:zinc ion binding"/>
    <property type="evidence" value="ECO:0007669"/>
    <property type="project" value="InterPro"/>
</dbReference>
<feature type="region of interest" description="Disordered" evidence="5">
    <location>
        <begin position="236"/>
        <end position="264"/>
    </location>
</feature>
<dbReference type="Gene3D" id="4.10.240.10">
    <property type="entry name" value="Zn(2)-C6 fungal-type DNA-binding domain"/>
    <property type="match status" value="1"/>
</dbReference>
<comment type="subcellular location">
    <subcellularLocation>
        <location evidence="1">Nucleus</location>
    </subcellularLocation>
</comment>
<feature type="region of interest" description="Disordered" evidence="5">
    <location>
        <begin position="1"/>
        <end position="25"/>
    </location>
</feature>
<dbReference type="GO" id="GO:0006351">
    <property type="term" value="P:DNA-templated transcription"/>
    <property type="evidence" value="ECO:0007669"/>
    <property type="project" value="InterPro"/>
</dbReference>
<evidence type="ECO:0000259" key="6">
    <source>
        <dbReference type="PROSITE" id="PS50048"/>
    </source>
</evidence>
<dbReference type="Pfam" id="PF04082">
    <property type="entry name" value="Fungal_trans"/>
    <property type="match status" value="1"/>
</dbReference>
<dbReference type="GO" id="GO:0003677">
    <property type="term" value="F:DNA binding"/>
    <property type="evidence" value="ECO:0007669"/>
    <property type="project" value="UniProtKB-KW"/>
</dbReference>
<proteinExistence type="predicted"/>
<feature type="compositionally biased region" description="Low complexity" evidence="5">
    <location>
        <begin position="885"/>
        <end position="906"/>
    </location>
</feature>
<evidence type="ECO:0000256" key="2">
    <source>
        <dbReference type="ARBA" id="ARBA00022723"/>
    </source>
</evidence>
<feature type="region of interest" description="Disordered" evidence="5">
    <location>
        <begin position="863"/>
        <end position="930"/>
    </location>
</feature>
<dbReference type="PROSITE" id="PS50048">
    <property type="entry name" value="ZN2_CY6_FUNGAL_2"/>
    <property type="match status" value="1"/>
</dbReference>
<dbReference type="GO" id="GO:0000981">
    <property type="term" value="F:DNA-binding transcription factor activity, RNA polymerase II-specific"/>
    <property type="evidence" value="ECO:0007669"/>
    <property type="project" value="InterPro"/>
</dbReference>
<dbReference type="EMBL" id="JANIEX010002019">
    <property type="protein sequence ID" value="KAJ3552687.1"/>
    <property type="molecule type" value="Genomic_DNA"/>
</dbReference>
<dbReference type="SUPFAM" id="SSF57701">
    <property type="entry name" value="Zn2/Cys6 DNA-binding domain"/>
    <property type="match status" value="1"/>
</dbReference>
<sequence length="930" mass="102262">MPPVTTQDTQEQQQQQQQATSSSSILKERRFKLSRACDRCRRRRIKCDEGHPCQACLTANSACTFEEPGKRTHPHKSKRTATLEDRMHHLETLIQAIPPAVFAAGGIVPPNPSSFNLKESTSSPTAPFVYPSGIPPGVPPPSLHVFPLTGPSAHFTHDPKLEEIQQSPQAAFGSFFGNAYGPHGQIQTPDQLAEATSRMSLTASYLYFDDEGYTRWQGETSGLPVLDILVERHTPQQNRATAEGHSRSDSISSAHPADKAATATNSDWFPNRKLRRTDMNPQTLWKLITSYIAPELMDSLVSKLCYQIPILSAISHRPSPSLSQDYGNPQKWGEPGFAAFIVAICCLASRHMDDPRVRAHPDDSISAGVHWFELFNRLRTLPIADRPTLYNIQSNLIAGVFAVGLGRISRAAALLAEAVTMCIDAGLHRSADTYDLFDPIEDEVRKRTFWCVYIWDKQLGAHFGRPATLRLRDCDVAEPTPVDDECITRESIGTPPPGTECRMSAFVVSLRIMVVLESVLDVPPARQSDDSNSFLLRATNVLHGVRKFKPMREEEALMDEIHQGIPAYWAHTPETLASEDTIRITQAERLHCAEQFVRLLIYRHRFSEYVAERTNGSHEEEQTDTEKEALVAAHNAALQIVAAHVNIAKKGLMTYYGVHVIHQLTQAGRTLVAILLLCKTETLQHLIPPGLDALRSCIGLLRRFSGRYVCGLRSGDLMEEFCRLTHIPLDPTNGTQQEHPSAQSSRPAWIRPVRKKAPSAPRSTHSGDSPSHHSSPEAFSPSEFFNNGEPSKPTPSFAPAPPTTSGSSEPQMSPSSPFNGINHPPPNGPSSFLGSASLGMDMIQEDPQQLYMSHGEMMALFGGDPGVDVNQLFSPDFNMAGQTTPGQHQQQAPGSQQTQQPPASAGDRQNGTPGYGGPGFLKMNGLTTSP</sequence>
<dbReference type="GO" id="GO:0005634">
    <property type="term" value="C:nucleus"/>
    <property type="evidence" value="ECO:0007669"/>
    <property type="project" value="UniProtKB-SubCell"/>
</dbReference>
<feature type="compositionally biased region" description="Low complexity" evidence="5">
    <location>
        <begin position="1"/>
        <end position="24"/>
    </location>
</feature>
<dbReference type="SMART" id="SM00066">
    <property type="entry name" value="GAL4"/>
    <property type="match status" value="1"/>
</dbReference>
<dbReference type="AlphaFoldDB" id="A0AAD5VDW1"/>
<evidence type="ECO:0000313" key="8">
    <source>
        <dbReference type="Proteomes" id="UP001213000"/>
    </source>
</evidence>
<dbReference type="PANTHER" id="PTHR46910">
    <property type="entry name" value="TRANSCRIPTION FACTOR PDR1"/>
    <property type="match status" value="1"/>
</dbReference>
<feature type="compositionally biased region" description="Polar residues" evidence="5">
    <location>
        <begin position="732"/>
        <end position="746"/>
    </location>
</feature>
<keyword evidence="4" id="KW-0539">Nucleus</keyword>
<keyword evidence="2" id="KW-0479">Metal-binding</keyword>
<gene>
    <name evidence="7" type="ORF">NP233_g12820</name>
</gene>
<dbReference type="InterPro" id="IPR050987">
    <property type="entry name" value="AtrR-like"/>
</dbReference>
<dbReference type="PANTHER" id="PTHR46910:SF3">
    <property type="entry name" value="HALOTOLERANCE PROTEIN 9-RELATED"/>
    <property type="match status" value="1"/>
</dbReference>
<dbReference type="CDD" id="cd12148">
    <property type="entry name" value="fungal_TF_MHR"/>
    <property type="match status" value="1"/>
</dbReference>
<dbReference type="PROSITE" id="PS00463">
    <property type="entry name" value="ZN2_CY6_FUNGAL_1"/>
    <property type="match status" value="1"/>
</dbReference>
<dbReference type="InterPro" id="IPR036864">
    <property type="entry name" value="Zn2-C6_fun-type_DNA-bd_sf"/>
</dbReference>
<evidence type="ECO:0000256" key="4">
    <source>
        <dbReference type="ARBA" id="ARBA00023242"/>
    </source>
</evidence>
<dbReference type="Pfam" id="PF00172">
    <property type="entry name" value="Zn_clus"/>
    <property type="match status" value="1"/>
</dbReference>
<dbReference type="InterPro" id="IPR001138">
    <property type="entry name" value="Zn2Cys6_DnaBD"/>
</dbReference>
<feature type="domain" description="Zn(2)-C6 fungal-type" evidence="6">
    <location>
        <begin position="36"/>
        <end position="65"/>
    </location>
</feature>
<evidence type="ECO:0000256" key="5">
    <source>
        <dbReference type="SAM" id="MobiDB-lite"/>
    </source>
</evidence>
<dbReference type="Proteomes" id="UP001213000">
    <property type="component" value="Unassembled WGS sequence"/>
</dbReference>
<feature type="compositionally biased region" description="Low complexity" evidence="5">
    <location>
        <begin position="776"/>
        <end position="791"/>
    </location>
</feature>
<feature type="compositionally biased region" description="Low complexity" evidence="5">
    <location>
        <begin position="803"/>
        <end position="817"/>
    </location>
</feature>
<protein>
    <recommendedName>
        <fullName evidence="6">Zn(2)-C6 fungal-type domain-containing protein</fullName>
    </recommendedName>
</protein>
<evidence type="ECO:0000256" key="3">
    <source>
        <dbReference type="ARBA" id="ARBA00023125"/>
    </source>
</evidence>